<reference evidence="1 2" key="1">
    <citation type="submission" date="2018-10" db="EMBL/GenBank/DDBJ databases">
        <title>Isolation from soil.</title>
        <authorList>
            <person name="Hu J."/>
        </authorList>
    </citation>
    <scope>NUCLEOTIDE SEQUENCE [LARGE SCALE GENOMIC DNA]</scope>
    <source>
        <strain evidence="1 2">NEAU-Ht49</strain>
    </source>
</reference>
<protein>
    <submittedName>
        <fullName evidence="1">Uncharacterized protein</fullName>
    </submittedName>
</protein>
<keyword evidence="2" id="KW-1185">Reference proteome</keyword>
<gene>
    <name evidence="1" type="ORF">EBO15_23915</name>
</gene>
<name>A0A3M2LVP2_9ACTN</name>
<dbReference type="EMBL" id="RFFG01000045">
    <property type="protein sequence ID" value="RMI41176.1"/>
    <property type="molecule type" value="Genomic_DNA"/>
</dbReference>
<organism evidence="1 2">
    <name type="scientific">Actinomadura harenae</name>
    <dbReference type="NCBI Taxonomy" id="2483351"/>
    <lineage>
        <taxon>Bacteria</taxon>
        <taxon>Bacillati</taxon>
        <taxon>Actinomycetota</taxon>
        <taxon>Actinomycetes</taxon>
        <taxon>Streptosporangiales</taxon>
        <taxon>Thermomonosporaceae</taxon>
        <taxon>Actinomadura</taxon>
    </lineage>
</organism>
<evidence type="ECO:0000313" key="1">
    <source>
        <dbReference type="EMBL" id="RMI41176.1"/>
    </source>
</evidence>
<dbReference type="Proteomes" id="UP000282674">
    <property type="component" value="Unassembled WGS sequence"/>
</dbReference>
<sequence>MPDSTAGVALAVPNRERMAYLTHLAGRLPAGLSASYSYRGHEIVMHVVAVAAVGNRTNALPVAAVTVGCRYARGAWWFVGGDDRAPFAAANNLREAATVIVRELNDQIRQREAVR</sequence>
<comment type="caution">
    <text evidence="1">The sequence shown here is derived from an EMBL/GenBank/DDBJ whole genome shotgun (WGS) entry which is preliminary data.</text>
</comment>
<accession>A0A3M2LVP2</accession>
<evidence type="ECO:0000313" key="2">
    <source>
        <dbReference type="Proteomes" id="UP000282674"/>
    </source>
</evidence>
<dbReference type="AlphaFoldDB" id="A0A3M2LVP2"/>
<proteinExistence type="predicted"/>